<evidence type="ECO:0000313" key="3">
    <source>
        <dbReference type="Proteomes" id="UP000326268"/>
    </source>
</evidence>
<keyword evidence="1" id="KW-0812">Transmembrane</keyword>
<gene>
    <name evidence="2" type="ORF">BDV27DRAFT_97279</name>
</gene>
<dbReference type="EMBL" id="ML737568">
    <property type="protein sequence ID" value="KAE8370034.1"/>
    <property type="molecule type" value="Genomic_DNA"/>
</dbReference>
<evidence type="ECO:0000256" key="1">
    <source>
        <dbReference type="SAM" id="Phobius"/>
    </source>
</evidence>
<protein>
    <submittedName>
        <fullName evidence="2">Uncharacterized protein</fullName>
    </submittedName>
</protein>
<keyword evidence="3" id="KW-1185">Reference proteome</keyword>
<dbReference type="AlphaFoldDB" id="A0A5N7AJF7"/>
<accession>A0A5N7AJF7</accession>
<dbReference type="RefSeq" id="XP_031933115.1">
    <property type="nucleotide sequence ID" value="XM_032078092.1"/>
</dbReference>
<evidence type="ECO:0000313" key="2">
    <source>
        <dbReference type="EMBL" id="KAE8370034.1"/>
    </source>
</evidence>
<feature type="transmembrane region" description="Helical" evidence="1">
    <location>
        <begin position="57"/>
        <end position="76"/>
    </location>
</feature>
<reference evidence="2 3" key="1">
    <citation type="submission" date="2019-04" db="EMBL/GenBank/DDBJ databases">
        <title>Friends and foes A comparative genomics studyof 23 Aspergillus species from section Flavi.</title>
        <authorList>
            <consortium name="DOE Joint Genome Institute"/>
            <person name="Kjaerbolling I."/>
            <person name="Vesth T."/>
            <person name="Frisvad J.C."/>
            <person name="Nybo J.L."/>
            <person name="Theobald S."/>
            <person name="Kildgaard S."/>
            <person name="Isbrandt T."/>
            <person name="Kuo A."/>
            <person name="Sato A."/>
            <person name="Lyhne E.K."/>
            <person name="Kogle M.E."/>
            <person name="Wiebenga A."/>
            <person name="Kun R.S."/>
            <person name="Lubbers R.J."/>
            <person name="Makela M.R."/>
            <person name="Barry K."/>
            <person name="Chovatia M."/>
            <person name="Clum A."/>
            <person name="Daum C."/>
            <person name="Haridas S."/>
            <person name="He G."/>
            <person name="LaButti K."/>
            <person name="Lipzen A."/>
            <person name="Mondo S."/>
            <person name="Riley R."/>
            <person name="Salamov A."/>
            <person name="Simmons B.A."/>
            <person name="Magnuson J.K."/>
            <person name="Henrissat B."/>
            <person name="Mortensen U.H."/>
            <person name="Larsen T.O."/>
            <person name="Devries R.P."/>
            <person name="Grigoriev I.V."/>
            <person name="Machida M."/>
            <person name="Baker S.E."/>
            <person name="Andersen M.R."/>
        </authorList>
    </citation>
    <scope>NUCLEOTIDE SEQUENCE [LARGE SCALE GENOMIC DNA]</scope>
    <source>
        <strain evidence="2 3">CBS 763.97</strain>
    </source>
</reference>
<name>A0A5N7AJF7_9EURO</name>
<keyword evidence="1" id="KW-1133">Transmembrane helix</keyword>
<dbReference type="OrthoDB" id="4454587at2759"/>
<keyword evidence="1" id="KW-0472">Membrane</keyword>
<proteinExistence type="predicted"/>
<sequence length="81" mass="9220">MVTALSQIAFIRLRYMAGLTRIKLMGPQIERLNQFFNSVDGPSRSEQDGCLQRLKSMIWAIGVSFMMSYSVLWHLGRGVLP</sequence>
<dbReference type="Proteomes" id="UP000326268">
    <property type="component" value="Unassembled WGS sequence"/>
</dbReference>
<dbReference type="GeneID" id="43662538"/>
<organism evidence="2 3">
    <name type="scientific">Aspergillus caelatus</name>
    <dbReference type="NCBI Taxonomy" id="61420"/>
    <lineage>
        <taxon>Eukaryota</taxon>
        <taxon>Fungi</taxon>
        <taxon>Dikarya</taxon>
        <taxon>Ascomycota</taxon>
        <taxon>Pezizomycotina</taxon>
        <taxon>Eurotiomycetes</taxon>
        <taxon>Eurotiomycetidae</taxon>
        <taxon>Eurotiales</taxon>
        <taxon>Aspergillaceae</taxon>
        <taxon>Aspergillus</taxon>
        <taxon>Aspergillus subgen. Circumdati</taxon>
    </lineage>
</organism>